<accession>A0A9P8WLJ9</accession>
<dbReference type="CDD" id="cd12148">
    <property type="entry name" value="fungal_TF_MHR"/>
    <property type="match status" value="1"/>
</dbReference>
<dbReference type="InterPro" id="IPR036864">
    <property type="entry name" value="Zn2-C6_fun-type_DNA-bd_sf"/>
</dbReference>
<name>A0A9P8WLJ9_9HYPO</name>
<dbReference type="PROSITE" id="PS50048">
    <property type="entry name" value="ZN2_CY6_FUNGAL_2"/>
    <property type="match status" value="1"/>
</dbReference>
<dbReference type="SMART" id="SM00066">
    <property type="entry name" value="GAL4"/>
    <property type="match status" value="1"/>
</dbReference>
<dbReference type="AlphaFoldDB" id="A0A9P8WLJ9"/>
<organism evidence="6 7">
    <name type="scientific">Thelonectria olida</name>
    <dbReference type="NCBI Taxonomy" id="1576542"/>
    <lineage>
        <taxon>Eukaryota</taxon>
        <taxon>Fungi</taxon>
        <taxon>Dikarya</taxon>
        <taxon>Ascomycota</taxon>
        <taxon>Pezizomycotina</taxon>
        <taxon>Sordariomycetes</taxon>
        <taxon>Hypocreomycetidae</taxon>
        <taxon>Hypocreales</taxon>
        <taxon>Nectriaceae</taxon>
        <taxon>Thelonectria</taxon>
    </lineage>
</organism>
<evidence type="ECO:0000256" key="3">
    <source>
        <dbReference type="ARBA" id="ARBA00023125"/>
    </source>
</evidence>
<comment type="subcellular location">
    <subcellularLocation>
        <location evidence="1">Nucleus</location>
    </subcellularLocation>
</comment>
<keyword evidence="7" id="KW-1185">Reference proteome</keyword>
<keyword evidence="4" id="KW-0539">Nucleus</keyword>
<evidence type="ECO:0000259" key="5">
    <source>
        <dbReference type="PROSITE" id="PS50048"/>
    </source>
</evidence>
<protein>
    <recommendedName>
        <fullName evidence="5">Zn(2)-C6 fungal-type domain-containing protein</fullName>
    </recommendedName>
</protein>
<dbReference type="PANTHER" id="PTHR46910">
    <property type="entry name" value="TRANSCRIPTION FACTOR PDR1"/>
    <property type="match status" value="1"/>
</dbReference>
<dbReference type="OrthoDB" id="39175at2759"/>
<keyword evidence="3" id="KW-0238">DNA-binding</keyword>
<dbReference type="GO" id="GO:0008270">
    <property type="term" value="F:zinc ion binding"/>
    <property type="evidence" value="ECO:0007669"/>
    <property type="project" value="InterPro"/>
</dbReference>
<evidence type="ECO:0000313" key="6">
    <source>
        <dbReference type="EMBL" id="KAH6900636.1"/>
    </source>
</evidence>
<dbReference type="GO" id="GO:0000981">
    <property type="term" value="F:DNA-binding transcription factor activity, RNA polymerase II-specific"/>
    <property type="evidence" value="ECO:0007669"/>
    <property type="project" value="InterPro"/>
</dbReference>
<evidence type="ECO:0000256" key="2">
    <source>
        <dbReference type="ARBA" id="ARBA00022723"/>
    </source>
</evidence>
<dbReference type="InterPro" id="IPR001138">
    <property type="entry name" value="Zn2Cys6_DnaBD"/>
</dbReference>
<dbReference type="CDD" id="cd00067">
    <property type="entry name" value="GAL4"/>
    <property type="match status" value="1"/>
</dbReference>
<dbReference type="GO" id="GO:0005634">
    <property type="term" value="C:nucleus"/>
    <property type="evidence" value="ECO:0007669"/>
    <property type="project" value="UniProtKB-SubCell"/>
</dbReference>
<evidence type="ECO:0000313" key="7">
    <source>
        <dbReference type="Proteomes" id="UP000777438"/>
    </source>
</evidence>
<comment type="caution">
    <text evidence="6">The sequence shown here is derived from an EMBL/GenBank/DDBJ whole genome shotgun (WGS) entry which is preliminary data.</text>
</comment>
<evidence type="ECO:0000256" key="4">
    <source>
        <dbReference type="ARBA" id="ARBA00023242"/>
    </source>
</evidence>
<dbReference type="PANTHER" id="PTHR46910:SF3">
    <property type="entry name" value="HALOTOLERANCE PROTEIN 9-RELATED"/>
    <property type="match status" value="1"/>
</dbReference>
<reference evidence="6 7" key="1">
    <citation type="journal article" date="2021" name="Nat. Commun.">
        <title>Genetic determinants of endophytism in the Arabidopsis root mycobiome.</title>
        <authorList>
            <person name="Mesny F."/>
            <person name="Miyauchi S."/>
            <person name="Thiergart T."/>
            <person name="Pickel B."/>
            <person name="Atanasova L."/>
            <person name="Karlsson M."/>
            <person name="Huettel B."/>
            <person name="Barry K.W."/>
            <person name="Haridas S."/>
            <person name="Chen C."/>
            <person name="Bauer D."/>
            <person name="Andreopoulos W."/>
            <person name="Pangilinan J."/>
            <person name="LaButti K."/>
            <person name="Riley R."/>
            <person name="Lipzen A."/>
            <person name="Clum A."/>
            <person name="Drula E."/>
            <person name="Henrissat B."/>
            <person name="Kohler A."/>
            <person name="Grigoriev I.V."/>
            <person name="Martin F.M."/>
            <person name="Hacquard S."/>
        </authorList>
    </citation>
    <scope>NUCLEOTIDE SEQUENCE [LARGE SCALE GENOMIC DNA]</scope>
    <source>
        <strain evidence="6 7">MPI-CAGE-CH-0241</strain>
    </source>
</reference>
<dbReference type="EMBL" id="JAGPYM010000001">
    <property type="protein sequence ID" value="KAH6900636.1"/>
    <property type="molecule type" value="Genomic_DNA"/>
</dbReference>
<dbReference type="InterPro" id="IPR050987">
    <property type="entry name" value="AtrR-like"/>
</dbReference>
<dbReference type="Proteomes" id="UP000777438">
    <property type="component" value="Unassembled WGS sequence"/>
</dbReference>
<dbReference type="SUPFAM" id="SSF57701">
    <property type="entry name" value="Zn2/Cys6 DNA-binding domain"/>
    <property type="match status" value="1"/>
</dbReference>
<feature type="domain" description="Zn(2)-C6 fungal-type" evidence="5">
    <location>
        <begin position="11"/>
        <end position="41"/>
    </location>
</feature>
<sequence length="576" mass="64925">MTDPEHLNRLSCTRCKDRKVRCNRVMPQCGRCKAHDAECIYPKRVKRRSARALAEQSISGQSEAALATILNRLERLEARSVHSTIPPLTPGTVSCAASCAASPSACSSSSPAATNAPSCVDSYDGPCRGDIDATSILKDAVAQVQDLRLRGLSTSAITEAIDIPADLAKYWIRNYLAHMPTWIFHGLINKKAIELIPDIIGISHIHIDPVILVIYYCILFHGCTLRASNEASNTSLTYARPCYIACLRAIPAWQRQATGTMTDLIAALFLTRVAYQFFDEELSWKMFRHACEYCQALNLHKLDSADVSWGNEDDKCDCDDDRKGLWEVLQVDLWFRLIMNKPPIISVDSWRVNLPWLDSNSQHPPDGIQAAAFLASSRVTLVIIRFFALLEDPENDTKAEIMAKTEGLCREILEIFEDWQLREWMANDSNRDSEIWEVADVLLTGYTAIVYMFRKMAVLDSTSPEPVTNKLDIPESPVVMEASRRIINLMGRLLVLLPYVDTMITLFGAYRCYIAFSYIANAILRASDLQQHMEDVKSLERLGDEAELLCKGQRDILPMVRAMQSLNVEIRMRYCQ</sequence>
<evidence type="ECO:0000256" key="1">
    <source>
        <dbReference type="ARBA" id="ARBA00004123"/>
    </source>
</evidence>
<keyword evidence="2" id="KW-0479">Metal-binding</keyword>
<dbReference type="PROSITE" id="PS00463">
    <property type="entry name" value="ZN2_CY6_FUNGAL_1"/>
    <property type="match status" value="1"/>
</dbReference>
<proteinExistence type="predicted"/>
<gene>
    <name evidence="6" type="ORF">B0T10DRAFT_33177</name>
</gene>
<dbReference type="Gene3D" id="4.10.240.10">
    <property type="entry name" value="Zn(2)-C6 fungal-type DNA-binding domain"/>
    <property type="match status" value="1"/>
</dbReference>
<dbReference type="GO" id="GO:0003677">
    <property type="term" value="F:DNA binding"/>
    <property type="evidence" value="ECO:0007669"/>
    <property type="project" value="UniProtKB-KW"/>
</dbReference>
<dbReference type="Pfam" id="PF00172">
    <property type="entry name" value="Zn_clus"/>
    <property type="match status" value="1"/>
</dbReference>